<dbReference type="InterPro" id="IPR028584">
    <property type="entry name" value="Cellobiose_2_epim"/>
</dbReference>
<keyword evidence="6" id="KW-1185">Reference proteome</keyword>
<dbReference type="OrthoDB" id="618431at2"/>
<evidence type="ECO:0000313" key="5">
    <source>
        <dbReference type="EMBL" id="REE27527.1"/>
    </source>
</evidence>
<sequence length="395" mass="45993">MSKPYQQLQNECKTELGNILEYWSKNTLDEKNGGFFGQINHFNIVIPEASKGIILNTRILWSFSAVSNHFQTETYNDICDRAYNYLKTHFNDTSSKGVFWELDYLGNPINKRKQVYAQAFSIYALSEYYILSKNEAAKDWAIELFNLIEKHAKDEHSGYLEAFNEDWTPIEDMRLSDKDMNAEKTMNTHLHILEAYTSLLKIYDHQNLKDSLTTLVNLFQNKFLNSNNHYDLFFDKNWNLLSNTISYGHDIETAWLVIEAAKVLNDDALLEEAKATAIQVANTFLEEAIDGEGAVINEKNLNTNHTDTDRHWWPQVEALVGLKYANDIKKDEKHIDSSLKIWEFTKKHIIDHENGEWHFRVDKNGKPYTEEDKVSMWKAPYHTSRALIILSNNCT</sequence>
<dbReference type="Proteomes" id="UP000256919">
    <property type="component" value="Unassembled WGS sequence"/>
</dbReference>
<evidence type="ECO:0000256" key="4">
    <source>
        <dbReference type="HAMAP-Rule" id="MF_00929"/>
    </source>
</evidence>
<comment type="caution">
    <text evidence="5">The sequence shown here is derived from an EMBL/GenBank/DDBJ whole genome shotgun (WGS) entry which is preliminary data.</text>
</comment>
<dbReference type="EC" id="5.1.3.11" evidence="4"/>
<protein>
    <recommendedName>
        <fullName evidence="4">Cellobiose 2-epimerase</fullName>
        <shortName evidence="4">CE</shortName>
        <ecNumber evidence="4">5.1.3.11</ecNumber>
    </recommendedName>
</protein>
<accession>A0A3D9N3N7</accession>
<reference evidence="5 6" key="1">
    <citation type="submission" date="2018-07" db="EMBL/GenBank/DDBJ databases">
        <title>Genomic Encyclopedia of Type Strains, Phase III (KMG-III): the genomes of soil and plant-associated and newly described type strains.</title>
        <authorList>
            <person name="Whitman W."/>
        </authorList>
    </citation>
    <scope>NUCLEOTIDE SEQUENCE [LARGE SCALE GENOMIC DNA]</scope>
    <source>
        <strain evidence="5 6">CECT 7948</strain>
    </source>
</reference>
<comment type="similarity">
    <text evidence="4">Belongs to the cellobiose 2-epimerase family.</text>
</comment>
<evidence type="ECO:0000256" key="3">
    <source>
        <dbReference type="ARBA" id="ARBA00023235"/>
    </source>
</evidence>
<dbReference type="GO" id="GO:0047736">
    <property type="term" value="F:cellobiose epimerase activity"/>
    <property type="evidence" value="ECO:0007669"/>
    <property type="project" value="UniProtKB-UniRule"/>
</dbReference>
<gene>
    <name evidence="5" type="ORF">DFQ09_101360</name>
</gene>
<dbReference type="Pfam" id="PF07221">
    <property type="entry name" value="GlcNAc_2-epim"/>
    <property type="match status" value="1"/>
</dbReference>
<dbReference type="PANTHER" id="PTHR15108">
    <property type="entry name" value="N-ACYLGLUCOSAMINE-2-EPIMERASE"/>
    <property type="match status" value="1"/>
</dbReference>
<dbReference type="GO" id="GO:0005975">
    <property type="term" value="P:carbohydrate metabolic process"/>
    <property type="evidence" value="ECO:0007669"/>
    <property type="project" value="InterPro"/>
</dbReference>
<evidence type="ECO:0000256" key="1">
    <source>
        <dbReference type="ARBA" id="ARBA00001470"/>
    </source>
</evidence>
<dbReference type="InterPro" id="IPR012341">
    <property type="entry name" value="6hp_glycosidase-like_sf"/>
</dbReference>
<dbReference type="InterPro" id="IPR008928">
    <property type="entry name" value="6-hairpin_glycosidase_sf"/>
</dbReference>
<evidence type="ECO:0000313" key="6">
    <source>
        <dbReference type="Proteomes" id="UP000256919"/>
    </source>
</evidence>
<dbReference type="EMBL" id="QREI01000001">
    <property type="protein sequence ID" value="REE27527.1"/>
    <property type="molecule type" value="Genomic_DNA"/>
</dbReference>
<dbReference type="HAMAP" id="MF_00929">
    <property type="entry name" value="Cellobiose_2_epim"/>
    <property type="match status" value="1"/>
</dbReference>
<name>A0A3D9N3N7_9FLAO</name>
<dbReference type="SUPFAM" id="SSF48208">
    <property type="entry name" value="Six-hairpin glycosidases"/>
    <property type="match status" value="1"/>
</dbReference>
<dbReference type="InterPro" id="IPR010819">
    <property type="entry name" value="AGE/CE"/>
</dbReference>
<proteinExistence type="inferred from homology"/>
<dbReference type="AlphaFoldDB" id="A0A3D9N3N7"/>
<dbReference type="Gene3D" id="1.50.10.10">
    <property type="match status" value="1"/>
</dbReference>
<dbReference type="RefSeq" id="WP_115807876.1">
    <property type="nucleotide sequence ID" value="NZ_QREI01000001.1"/>
</dbReference>
<keyword evidence="3 4" id="KW-0413">Isomerase</keyword>
<comment type="catalytic activity">
    <reaction evidence="1 4">
        <text>D-cellobiose = beta-D-glucosyl-(1-&gt;4)-D-mannopyranose</text>
        <dbReference type="Rhea" id="RHEA:23384"/>
        <dbReference type="ChEBI" id="CHEBI:17057"/>
        <dbReference type="ChEBI" id="CHEBI:47931"/>
        <dbReference type="EC" id="5.1.3.11"/>
    </reaction>
</comment>
<organism evidence="5 6">
    <name type="scientific">Winogradskyella pacifica</name>
    <dbReference type="NCBI Taxonomy" id="664642"/>
    <lineage>
        <taxon>Bacteria</taxon>
        <taxon>Pseudomonadati</taxon>
        <taxon>Bacteroidota</taxon>
        <taxon>Flavobacteriia</taxon>
        <taxon>Flavobacteriales</taxon>
        <taxon>Flavobacteriaceae</taxon>
        <taxon>Winogradskyella</taxon>
    </lineage>
</organism>
<comment type="function">
    <text evidence="4">Catalyzes the reversible epimerization of cellobiose to 4-O-beta-D-glucopyranosyl-D-mannose (Glc-Man).</text>
</comment>
<evidence type="ECO:0000256" key="2">
    <source>
        <dbReference type="ARBA" id="ARBA00008558"/>
    </source>
</evidence>
<comment type="similarity">
    <text evidence="2">Belongs to the N-acylglucosamine 2-epimerase family.</text>
</comment>